<keyword evidence="4" id="KW-0479">Metal-binding</keyword>
<dbReference type="EMBL" id="MDEE01000039">
    <property type="protein sequence ID" value="PPU54212.1"/>
    <property type="molecule type" value="Genomic_DNA"/>
</dbReference>
<evidence type="ECO:0000256" key="2">
    <source>
        <dbReference type="ARBA" id="ARBA00022679"/>
    </source>
</evidence>
<dbReference type="Pfam" id="PF00078">
    <property type="entry name" value="RVT_1"/>
    <property type="match status" value="1"/>
</dbReference>
<organism evidence="11 12">
    <name type="scientific">Xanthomonas dyei</name>
    <dbReference type="NCBI Taxonomy" id="743699"/>
    <lineage>
        <taxon>Bacteria</taxon>
        <taxon>Pseudomonadati</taxon>
        <taxon>Pseudomonadota</taxon>
        <taxon>Gammaproteobacteria</taxon>
        <taxon>Lysobacterales</taxon>
        <taxon>Lysobacteraceae</taxon>
        <taxon>Xanthomonas</taxon>
    </lineage>
</organism>
<keyword evidence="5" id="KW-0460">Magnesium</keyword>
<dbReference type="PROSITE" id="PS50878">
    <property type="entry name" value="RT_POL"/>
    <property type="match status" value="1"/>
</dbReference>
<comment type="catalytic activity">
    <reaction evidence="9">
        <text>DNA(n) + a 2'-deoxyribonucleoside 5'-triphosphate = DNA(n+1) + diphosphate</text>
        <dbReference type="Rhea" id="RHEA:22508"/>
        <dbReference type="Rhea" id="RHEA-COMP:17339"/>
        <dbReference type="Rhea" id="RHEA-COMP:17340"/>
        <dbReference type="ChEBI" id="CHEBI:33019"/>
        <dbReference type="ChEBI" id="CHEBI:61560"/>
        <dbReference type="ChEBI" id="CHEBI:173112"/>
        <dbReference type="EC" id="2.7.7.49"/>
    </reaction>
</comment>
<keyword evidence="3" id="KW-0548">Nucleotidyltransferase</keyword>
<dbReference type="GO" id="GO:0003964">
    <property type="term" value="F:RNA-directed DNA polymerase activity"/>
    <property type="evidence" value="ECO:0007669"/>
    <property type="project" value="UniProtKB-KW"/>
</dbReference>
<protein>
    <recommendedName>
        <fullName evidence="1">RNA-directed DNA polymerase</fullName>
        <ecNumber evidence="1">2.7.7.49</ecNumber>
    </recommendedName>
</protein>
<dbReference type="CDD" id="cd03487">
    <property type="entry name" value="RT_Bac_retron_II"/>
    <property type="match status" value="1"/>
</dbReference>
<evidence type="ECO:0000313" key="12">
    <source>
        <dbReference type="Proteomes" id="UP000238908"/>
    </source>
</evidence>
<dbReference type="SUPFAM" id="SSF56672">
    <property type="entry name" value="DNA/RNA polymerases"/>
    <property type="match status" value="1"/>
</dbReference>
<dbReference type="InterPro" id="IPR000123">
    <property type="entry name" value="Reverse_transcriptase_msDNA"/>
</dbReference>
<dbReference type="InterPro" id="IPR043502">
    <property type="entry name" value="DNA/RNA_pol_sf"/>
</dbReference>
<dbReference type="PROSITE" id="PS51257">
    <property type="entry name" value="PROKAR_LIPOPROTEIN"/>
    <property type="match status" value="1"/>
</dbReference>
<evidence type="ECO:0000256" key="1">
    <source>
        <dbReference type="ARBA" id="ARBA00012493"/>
    </source>
</evidence>
<evidence type="ECO:0000313" key="11">
    <source>
        <dbReference type="EMBL" id="PPU54212.1"/>
    </source>
</evidence>
<evidence type="ECO:0000256" key="6">
    <source>
        <dbReference type="ARBA" id="ARBA00022918"/>
    </source>
</evidence>
<sequence>MIGLVSKVSSLVGVSTSSCRIIARGAYRRYKIFAIPKNNGGRRVVAQPAREVKAVQRAICQILSDKLEIHQSATAYKPGSSILANAAVHKGAKYLTKLDFTDFFGSIDGESIFHLVESRCPDLSAAELKFIVDACTWRPQGRAVLCIGAPSSPFLANAIMFEFDAKAFDLANRVDAKYTRYSDDIAISSLKPDLLKGLEENIRNLVRGSRLPYIRLNDQKRVAVGRSTSMSITGLTLTNQGGVSVGRERKRGVRAGVSRFFNGQLSPAEIAKLKGEIAFVLSIEPNFRGVLINTYGLRAWELLPKSQ</sequence>
<dbReference type="PRINTS" id="PR00866">
    <property type="entry name" value="RNADNAPOLMS"/>
</dbReference>
<evidence type="ECO:0000256" key="8">
    <source>
        <dbReference type="ARBA" id="ARBA00034120"/>
    </source>
</evidence>
<dbReference type="GO" id="GO:0003723">
    <property type="term" value="F:RNA binding"/>
    <property type="evidence" value="ECO:0007669"/>
    <property type="project" value="InterPro"/>
</dbReference>
<evidence type="ECO:0000256" key="3">
    <source>
        <dbReference type="ARBA" id="ARBA00022695"/>
    </source>
</evidence>
<dbReference type="RefSeq" id="WP_104617045.1">
    <property type="nucleotide sequence ID" value="NZ_JBHLXZ010000036.1"/>
</dbReference>
<dbReference type="PANTHER" id="PTHR34047:SF7">
    <property type="entry name" value="RNA-DIRECTED DNA POLYMERASE"/>
    <property type="match status" value="1"/>
</dbReference>
<evidence type="ECO:0000256" key="4">
    <source>
        <dbReference type="ARBA" id="ARBA00022723"/>
    </source>
</evidence>
<evidence type="ECO:0000256" key="5">
    <source>
        <dbReference type="ARBA" id="ARBA00022842"/>
    </source>
</evidence>
<gene>
    <name evidence="11" type="ORF">XdyCFBP7245_19105</name>
</gene>
<keyword evidence="2" id="KW-0808">Transferase</keyword>
<dbReference type="GO" id="GO:0051607">
    <property type="term" value="P:defense response to virus"/>
    <property type="evidence" value="ECO:0007669"/>
    <property type="project" value="UniProtKB-KW"/>
</dbReference>
<dbReference type="InterPro" id="IPR051083">
    <property type="entry name" value="GrpII_Intron_Splice-Mob/Def"/>
</dbReference>
<dbReference type="AlphaFoldDB" id="A0A2S7BY03"/>
<comment type="caution">
    <text evidence="11">The sequence shown here is derived from an EMBL/GenBank/DDBJ whole genome shotgun (WGS) entry which is preliminary data.</text>
</comment>
<dbReference type="Proteomes" id="UP000238908">
    <property type="component" value="Unassembled WGS sequence"/>
</dbReference>
<name>A0A2S7BY03_9XANT</name>
<dbReference type="GO" id="GO:0046872">
    <property type="term" value="F:metal ion binding"/>
    <property type="evidence" value="ECO:0007669"/>
    <property type="project" value="UniProtKB-KW"/>
</dbReference>
<dbReference type="EC" id="2.7.7.49" evidence="1"/>
<feature type="domain" description="Reverse transcriptase" evidence="10">
    <location>
        <begin position="16"/>
        <end position="237"/>
    </location>
</feature>
<dbReference type="NCBIfam" id="NF038233">
    <property type="entry name" value="retron_St85_RT"/>
    <property type="match status" value="1"/>
</dbReference>
<dbReference type="PANTHER" id="PTHR34047">
    <property type="entry name" value="NUCLEAR INTRON MATURASE 1, MITOCHONDRIAL-RELATED"/>
    <property type="match status" value="1"/>
</dbReference>
<accession>A0A2S7BY03</accession>
<dbReference type="InterPro" id="IPR000477">
    <property type="entry name" value="RT_dom"/>
</dbReference>
<comment type="similarity">
    <text evidence="8">Belongs to the bacterial reverse transcriptase family.</text>
</comment>
<keyword evidence="6" id="KW-0695">RNA-directed DNA polymerase</keyword>
<evidence type="ECO:0000259" key="10">
    <source>
        <dbReference type="PROSITE" id="PS50878"/>
    </source>
</evidence>
<reference evidence="11 12" key="1">
    <citation type="submission" date="2016-08" db="EMBL/GenBank/DDBJ databases">
        <authorList>
            <person name="Seilhamer J.J."/>
        </authorList>
    </citation>
    <scope>NUCLEOTIDE SEQUENCE [LARGE SCALE GENOMIC DNA]</scope>
    <source>
        <strain evidence="11 12">CFBP7245</strain>
    </source>
</reference>
<evidence type="ECO:0000256" key="7">
    <source>
        <dbReference type="ARBA" id="ARBA00023118"/>
    </source>
</evidence>
<keyword evidence="7" id="KW-0051">Antiviral defense</keyword>
<evidence type="ECO:0000256" key="9">
    <source>
        <dbReference type="ARBA" id="ARBA00048173"/>
    </source>
</evidence>
<proteinExistence type="inferred from homology"/>